<accession>A0ABX8TGE0</accession>
<name>A0ABX8TGE0_9CAUL</name>
<dbReference type="GeneID" id="94375818"/>
<dbReference type="RefSeq" id="WP_219354804.1">
    <property type="nucleotide sequence ID" value="NZ_CP080034.1"/>
</dbReference>
<evidence type="ECO:0000313" key="2">
    <source>
        <dbReference type="Proteomes" id="UP000824334"/>
    </source>
</evidence>
<reference evidence="1 2" key="1">
    <citation type="submission" date="2021-07" db="EMBL/GenBank/DDBJ databases">
        <title>Isolation and characterization of bacteria from a gold mining with a capacity of golden bioaccumulation.</title>
        <authorList>
            <person name="Yang X.J."/>
        </authorList>
    </citation>
    <scope>NUCLEOTIDE SEQUENCE [LARGE SCALE GENOMIC DNA]</scope>
    <source>
        <strain evidence="1 2">Au29</strain>
    </source>
</reference>
<protein>
    <submittedName>
        <fullName evidence="1">Uncharacterized protein</fullName>
    </submittedName>
</protein>
<proteinExistence type="predicted"/>
<keyword evidence="2" id="KW-1185">Reference proteome</keyword>
<organism evidence="1 2">
    <name type="scientific">Brevundimonas nasdae</name>
    <dbReference type="NCBI Taxonomy" id="172043"/>
    <lineage>
        <taxon>Bacteria</taxon>
        <taxon>Pseudomonadati</taxon>
        <taxon>Pseudomonadota</taxon>
        <taxon>Alphaproteobacteria</taxon>
        <taxon>Caulobacterales</taxon>
        <taxon>Caulobacteraceae</taxon>
        <taxon>Brevundimonas</taxon>
    </lineage>
</organism>
<dbReference type="EMBL" id="CP080034">
    <property type="protein sequence ID" value="QYC09167.1"/>
    <property type="molecule type" value="Genomic_DNA"/>
</dbReference>
<dbReference type="Proteomes" id="UP000824334">
    <property type="component" value="Chromosome"/>
</dbReference>
<evidence type="ECO:0000313" key="1">
    <source>
        <dbReference type="EMBL" id="QYC09167.1"/>
    </source>
</evidence>
<gene>
    <name evidence="1" type="ORF">KWG56_11100</name>
</gene>
<sequence>MTTVAPKTAYLGWLSRVLASAKKVAPERTERADLVLGYATGYDAAVIAPFVRSLRSWFDGTIALVVDRRDDVLALLEEHEVVAVHPEPAAGWEPHAVVARFSAYADLIERWPDADSVFVTDVRDVVFQGDPFAPRPAQMEVFNEWDGGDLGAHAFNTKHLTAVFGEDIAASLADKACLCVGTIIGPRDDVLRLCRTMLMLAAIPRSEIGGAFGADQAVFNMAIHYGLVRASVQPNYRRVATIGMTPGDMLHFHEGRVVNPTGGFSPIVHQHDRHPHLADPIHSLWGKGLRYCGRTKSKTAADRGLRLQRSLMRRLPELR</sequence>